<dbReference type="AlphaFoldDB" id="A0A7W7RMZ1"/>
<comment type="caution">
    <text evidence="2">The sequence shown here is derived from an EMBL/GenBank/DDBJ whole genome shotgun (WGS) entry which is preliminary data.</text>
</comment>
<name>A0A7W7RMZ1_9ACTN</name>
<accession>A0A7W7RMZ1</accession>
<evidence type="ECO:0000313" key="3">
    <source>
        <dbReference type="Proteomes" id="UP000523007"/>
    </source>
</evidence>
<dbReference type="InterPro" id="IPR004360">
    <property type="entry name" value="Glyas_Fos-R_dOase_dom"/>
</dbReference>
<evidence type="ECO:0000259" key="1">
    <source>
        <dbReference type="PROSITE" id="PS51819"/>
    </source>
</evidence>
<dbReference type="Pfam" id="PF00903">
    <property type="entry name" value="Glyoxalase"/>
    <property type="match status" value="1"/>
</dbReference>
<dbReference type="Gene3D" id="3.30.720.110">
    <property type="match status" value="1"/>
</dbReference>
<sequence length="128" mass="13800">MNNELSPKLIVTDPDAAISFYSKALDAALALRVADDNDVVVHAELTMGGSMFALAQAVDEWGWHAPESLSGSPVLLTITASDPDSTAERMAQNGASIVIPVENRPYGKRQGRVRDPHGHLWIISGDHR</sequence>
<dbReference type="RefSeq" id="WP_184584764.1">
    <property type="nucleotide sequence ID" value="NZ_JACHJT010000002.1"/>
</dbReference>
<dbReference type="Proteomes" id="UP000523007">
    <property type="component" value="Unassembled WGS sequence"/>
</dbReference>
<dbReference type="PANTHER" id="PTHR34109:SF1">
    <property type="entry name" value="VOC DOMAIN-CONTAINING PROTEIN"/>
    <property type="match status" value="1"/>
</dbReference>
<dbReference type="Gene3D" id="3.30.720.120">
    <property type="match status" value="1"/>
</dbReference>
<organism evidence="2 3">
    <name type="scientific">Lipingzhangella halophila</name>
    <dbReference type="NCBI Taxonomy" id="1783352"/>
    <lineage>
        <taxon>Bacteria</taxon>
        <taxon>Bacillati</taxon>
        <taxon>Actinomycetota</taxon>
        <taxon>Actinomycetes</taxon>
        <taxon>Streptosporangiales</taxon>
        <taxon>Nocardiopsidaceae</taxon>
        <taxon>Lipingzhangella</taxon>
    </lineage>
</organism>
<reference evidence="2 3" key="1">
    <citation type="submission" date="2020-08" db="EMBL/GenBank/DDBJ databases">
        <title>Sequencing the genomes of 1000 actinobacteria strains.</title>
        <authorList>
            <person name="Klenk H.-P."/>
        </authorList>
    </citation>
    <scope>NUCLEOTIDE SEQUENCE [LARGE SCALE GENOMIC DNA]</scope>
    <source>
        <strain evidence="2 3">DSM 102030</strain>
    </source>
</reference>
<dbReference type="InterPro" id="IPR037523">
    <property type="entry name" value="VOC_core"/>
</dbReference>
<dbReference type="EMBL" id="JACHJT010000002">
    <property type="protein sequence ID" value="MBB4934985.1"/>
    <property type="molecule type" value="Genomic_DNA"/>
</dbReference>
<dbReference type="PROSITE" id="PS51819">
    <property type="entry name" value="VOC"/>
    <property type="match status" value="1"/>
</dbReference>
<keyword evidence="3" id="KW-1185">Reference proteome</keyword>
<dbReference type="SUPFAM" id="SSF54593">
    <property type="entry name" value="Glyoxalase/Bleomycin resistance protein/Dihydroxybiphenyl dioxygenase"/>
    <property type="match status" value="1"/>
</dbReference>
<gene>
    <name evidence="2" type="ORF">F4561_005879</name>
</gene>
<evidence type="ECO:0000313" key="2">
    <source>
        <dbReference type="EMBL" id="MBB4934985.1"/>
    </source>
</evidence>
<proteinExistence type="predicted"/>
<dbReference type="CDD" id="cd07246">
    <property type="entry name" value="VOC_like"/>
    <property type="match status" value="1"/>
</dbReference>
<feature type="domain" description="VOC" evidence="1">
    <location>
        <begin position="3"/>
        <end position="126"/>
    </location>
</feature>
<dbReference type="PANTHER" id="PTHR34109">
    <property type="entry name" value="BNAUNNG04460D PROTEIN-RELATED"/>
    <property type="match status" value="1"/>
</dbReference>
<dbReference type="InterPro" id="IPR029068">
    <property type="entry name" value="Glyas_Bleomycin-R_OHBP_Dase"/>
</dbReference>
<protein>
    <submittedName>
        <fullName evidence="2">Putative glyoxalase superfamily protein PhnB</fullName>
    </submittedName>
</protein>